<dbReference type="Gene3D" id="3.10.129.10">
    <property type="entry name" value="Hotdog Thioesterase"/>
    <property type="match status" value="1"/>
</dbReference>
<evidence type="ECO:0000259" key="1">
    <source>
        <dbReference type="Pfam" id="PF01575"/>
    </source>
</evidence>
<dbReference type="PANTHER" id="PTHR43437:SF3">
    <property type="entry name" value="HYDROXYACYL-THIOESTER DEHYDRATASE TYPE 2, MITOCHONDRIAL"/>
    <property type="match status" value="1"/>
</dbReference>
<dbReference type="EMBL" id="JASJEV010000016">
    <property type="protein sequence ID" value="MDJ1160040.1"/>
    <property type="molecule type" value="Genomic_DNA"/>
</dbReference>
<proteinExistence type="predicted"/>
<evidence type="ECO:0000313" key="3">
    <source>
        <dbReference type="Proteomes" id="UP001321492"/>
    </source>
</evidence>
<dbReference type="Proteomes" id="UP001321492">
    <property type="component" value="Unassembled WGS sequence"/>
</dbReference>
<dbReference type="Pfam" id="PF01575">
    <property type="entry name" value="MaoC_dehydratas"/>
    <property type="match status" value="1"/>
</dbReference>
<gene>
    <name evidence="2" type="ORF">QNA08_17640</name>
</gene>
<evidence type="ECO:0000313" key="2">
    <source>
        <dbReference type="EMBL" id="MDJ1160040.1"/>
    </source>
</evidence>
<dbReference type="CDD" id="cd03449">
    <property type="entry name" value="R_hydratase"/>
    <property type="match status" value="1"/>
</dbReference>
<dbReference type="SUPFAM" id="SSF54637">
    <property type="entry name" value="Thioesterase/thiol ester dehydrase-isomerase"/>
    <property type="match status" value="1"/>
</dbReference>
<organism evidence="2 3">
    <name type="scientific">Chelatococcus albus</name>
    <dbReference type="NCBI Taxonomy" id="3047466"/>
    <lineage>
        <taxon>Bacteria</taxon>
        <taxon>Pseudomonadati</taxon>
        <taxon>Pseudomonadota</taxon>
        <taxon>Alphaproteobacteria</taxon>
        <taxon>Hyphomicrobiales</taxon>
        <taxon>Chelatococcaceae</taxon>
        <taxon>Chelatococcus</taxon>
    </lineage>
</organism>
<dbReference type="PANTHER" id="PTHR43437">
    <property type="entry name" value="HYDROXYACYL-THIOESTER DEHYDRATASE TYPE 2, MITOCHONDRIAL-RELATED"/>
    <property type="match status" value="1"/>
</dbReference>
<accession>A0ABT7AKZ9</accession>
<dbReference type="InterPro" id="IPR029069">
    <property type="entry name" value="HotDog_dom_sf"/>
</dbReference>
<name>A0ABT7AKZ9_9HYPH</name>
<dbReference type="InterPro" id="IPR002539">
    <property type="entry name" value="MaoC-like_dom"/>
</dbReference>
<dbReference type="RefSeq" id="WP_283742042.1">
    <property type="nucleotide sequence ID" value="NZ_JASJEV010000016.1"/>
</dbReference>
<sequence length="130" mass="14103">MITPGAVIRETRTLTQADFDLFAALSGDDNPIHVDAAFSARTRFGRTVSHGMLLYSVLWGMVGRHLPVARQRLQTLMFPNPAYADEPLAFTATVTSVEAETVTLAVQAARVADGALVCDGTATFEFEETR</sequence>
<dbReference type="InterPro" id="IPR050965">
    <property type="entry name" value="UPF0336/Enoyl-CoA_hydratase"/>
</dbReference>
<feature type="domain" description="MaoC-like" evidence="1">
    <location>
        <begin position="9"/>
        <end position="101"/>
    </location>
</feature>
<reference evidence="2 3" key="1">
    <citation type="submission" date="2023-05" db="EMBL/GenBank/DDBJ databases">
        <title>Chelatococcus sp. nov., a moderately thermophilic bacterium isolated from hot spring microbial mat.</title>
        <authorList>
            <person name="Hu C.-J."/>
            <person name="Li W.-J."/>
        </authorList>
    </citation>
    <scope>NUCLEOTIDE SEQUENCE [LARGE SCALE GENOMIC DNA]</scope>
    <source>
        <strain evidence="2 3">SYSU G07232</strain>
    </source>
</reference>
<comment type="caution">
    <text evidence="2">The sequence shown here is derived from an EMBL/GenBank/DDBJ whole genome shotgun (WGS) entry which is preliminary data.</text>
</comment>
<protein>
    <submittedName>
        <fullName evidence="2">MaoC family dehydratase</fullName>
    </submittedName>
</protein>
<keyword evidence="3" id="KW-1185">Reference proteome</keyword>